<evidence type="ECO:0000313" key="2">
    <source>
        <dbReference type="Proteomes" id="UP000217507"/>
    </source>
</evidence>
<name>A0A1Z4KLR5_ANAVA</name>
<dbReference type="Proteomes" id="UP000217507">
    <property type="component" value="Chromosome"/>
</dbReference>
<accession>A0A1Z4KLR5</accession>
<reference evidence="1 2" key="1">
    <citation type="submission" date="2017-06" db="EMBL/GenBank/DDBJ databases">
        <title>Genome sequencing of cyanobaciteial culture collection at National Institute for Environmental Studies (NIES).</title>
        <authorList>
            <person name="Hirose Y."/>
            <person name="Shimura Y."/>
            <person name="Fujisawa T."/>
            <person name="Nakamura Y."/>
            <person name="Kawachi M."/>
        </authorList>
    </citation>
    <scope>NUCLEOTIDE SEQUENCE [LARGE SCALE GENOMIC DNA]</scope>
    <source>
        <strain evidence="1 2">NIES-23</strain>
    </source>
</reference>
<sequence>MYIMSSLTRNSLSGSCSLYGELLPKLFLYYLALPMADKHHKIKFPLWQYLNQPLFNRDLELNPRRFAYSWRIGLLKRCWSKECDAKGPQQH</sequence>
<gene>
    <name evidence="1" type="ORF">NIES23_26740</name>
</gene>
<proteinExistence type="predicted"/>
<evidence type="ECO:0000313" key="1">
    <source>
        <dbReference type="EMBL" id="BAY69874.1"/>
    </source>
</evidence>
<protein>
    <submittedName>
        <fullName evidence="1">Uncharacterized protein</fullName>
    </submittedName>
</protein>
<dbReference type="AlphaFoldDB" id="A0A1Z4KLR5"/>
<organism evidence="1 2">
    <name type="scientific">Trichormus variabilis NIES-23</name>
    <dbReference type="NCBI Taxonomy" id="1973479"/>
    <lineage>
        <taxon>Bacteria</taxon>
        <taxon>Bacillati</taxon>
        <taxon>Cyanobacteriota</taxon>
        <taxon>Cyanophyceae</taxon>
        <taxon>Nostocales</taxon>
        <taxon>Nostocaceae</taxon>
        <taxon>Trichormus</taxon>
    </lineage>
</organism>
<dbReference type="EMBL" id="AP018216">
    <property type="protein sequence ID" value="BAY69874.1"/>
    <property type="molecule type" value="Genomic_DNA"/>
</dbReference>